<keyword evidence="2" id="KW-0969">Cilium</keyword>
<comment type="caution">
    <text evidence="2">The sequence shown here is derived from an EMBL/GenBank/DDBJ whole genome shotgun (WGS) entry which is preliminary data.</text>
</comment>
<sequence length="137" mass="14517">MTVGANIGAPGGAISPVDRRLKLAACPQVPDVTGPVFGAAMVECKPLGWRIRVPLNQAQPQAAQGRPAAMQKQVVVKRGDPVQLVAGGSAFMVTRMMIADEDGAAGDMIRVREDKKSDPVMARVQETGIVRAPDRFQ</sequence>
<protein>
    <submittedName>
        <fullName evidence="2">Flagellar protein</fullName>
    </submittedName>
</protein>
<proteinExistence type="predicted"/>
<gene>
    <name evidence="2" type="ORF">EQG66_04855</name>
</gene>
<accession>A0A4Q1KJL4</accession>
<dbReference type="Gene3D" id="2.30.30.760">
    <property type="match status" value="1"/>
</dbReference>
<organism evidence="2 3">
    <name type="scientific">Sphingobium fluviale</name>
    <dbReference type="NCBI Taxonomy" id="2506423"/>
    <lineage>
        <taxon>Bacteria</taxon>
        <taxon>Pseudomonadati</taxon>
        <taxon>Pseudomonadota</taxon>
        <taxon>Alphaproteobacteria</taxon>
        <taxon>Sphingomonadales</taxon>
        <taxon>Sphingomonadaceae</taxon>
        <taxon>Sphingobium</taxon>
    </lineage>
</organism>
<dbReference type="InterPro" id="IPR017585">
    <property type="entry name" value="SAF_FlgA"/>
</dbReference>
<name>A0A4Q1KJL4_9SPHN</name>
<feature type="domain" description="Flagella basal body P-ring formation protein FlgA SAF" evidence="1">
    <location>
        <begin position="48"/>
        <end position="131"/>
    </location>
</feature>
<keyword evidence="3" id="KW-1185">Reference proteome</keyword>
<reference evidence="3" key="1">
    <citation type="submission" date="2019-01" db="EMBL/GenBank/DDBJ databases">
        <title>Cytophagaceae bacterium strain CAR-16.</title>
        <authorList>
            <person name="Chen W.-M."/>
        </authorList>
    </citation>
    <scope>NUCLEOTIDE SEQUENCE [LARGE SCALE GENOMIC DNA]</scope>
    <source>
        <strain evidence="3">CHR27</strain>
    </source>
</reference>
<evidence type="ECO:0000259" key="1">
    <source>
        <dbReference type="Pfam" id="PF13144"/>
    </source>
</evidence>
<evidence type="ECO:0000313" key="2">
    <source>
        <dbReference type="EMBL" id="RXR30031.1"/>
    </source>
</evidence>
<dbReference type="AlphaFoldDB" id="A0A4Q1KJL4"/>
<keyword evidence="2" id="KW-0966">Cell projection</keyword>
<dbReference type="Proteomes" id="UP000290958">
    <property type="component" value="Unassembled WGS sequence"/>
</dbReference>
<dbReference type="Pfam" id="PF13144">
    <property type="entry name" value="ChapFlgA"/>
    <property type="match status" value="1"/>
</dbReference>
<dbReference type="OrthoDB" id="7408548at2"/>
<dbReference type="EMBL" id="SBKP01000003">
    <property type="protein sequence ID" value="RXR30031.1"/>
    <property type="molecule type" value="Genomic_DNA"/>
</dbReference>
<keyword evidence="2" id="KW-0282">Flagellum</keyword>
<evidence type="ECO:0000313" key="3">
    <source>
        <dbReference type="Proteomes" id="UP000290958"/>
    </source>
</evidence>